<dbReference type="EMBL" id="PVZC01000003">
    <property type="protein sequence ID" value="PRY00067.1"/>
    <property type="molecule type" value="Genomic_DNA"/>
</dbReference>
<feature type="transmembrane region" description="Helical" evidence="2">
    <location>
        <begin position="277"/>
        <end position="300"/>
    </location>
</feature>
<dbReference type="PANTHER" id="PTHR36927:SF4">
    <property type="entry name" value="BLR5718 PROTEIN"/>
    <property type="match status" value="1"/>
</dbReference>
<proteinExistence type="predicted"/>
<dbReference type="PANTHER" id="PTHR36927">
    <property type="entry name" value="BLR4337 PROTEIN"/>
    <property type="match status" value="1"/>
</dbReference>
<evidence type="ECO:0000259" key="3">
    <source>
        <dbReference type="Pfam" id="PF01757"/>
    </source>
</evidence>
<evidence type="ECO:0000256" key="1">
    <source>
        <dbReference type="SAM" id="MobiDB-lite"/>
    </source>
</evidence>
<feature type="transmembrane region" description="Helical" evidence="2">
    <location>
        <begin position="213"/>
        <end position="233"/>
    </location>
</feature>
<dbReference type="Proteomes" id="UP000237846">
    <property type="component" value="Unassembled WGS sequence"/>
</dbReference>
<keyword evidence="2" id="KW-1133">Transmembrane helix</keyword>
<dbReference type="Pfam" id="PF01757">
    <property type="entry name" value="Acyl_transf_3"/>
    <property type="match status" value="1"/>
</dbReference>
<feature type="transmembrane region" description="Helical" evidence="2">
    <location>
        <begin position="378"/>
        <end position="399"/>
    </location>
</feature>
<keyword evidence="2" id="KW-0472">Membrane</keyword>
<protein>
    <submittedName>
        <fullName evidence="4">Fucose 4-O-acetylase-like acetyltransferase</fullName>
    </submittedName>
</protein>
<comment type="caution">
    <text evidence="4">The sequence shown here is derived from an EMBL/GenBank/DDBJ whole genome shotgun (WGS) entry which is preliminary data.</text>
</comment>
<keyword evidence="2" id="KW-0812">Transmembrane</keyword>
<evidence type="ECO:0000313" key="4">
    <source>
        <dbReference type="EMBL" id="PRY00067.1"/>
    </source>
</evidence>
<dbReference type="OrthoDB" id="7375713at2"/>
<feature type="transmembrane region" description="Helical" evidence="2">
    <location>
        <begin position="86"/>
        <end position="104"/>
    </location>
</feature>
<feature type="transmembrane region" description="Helical" evidence="2">
    <location>
        <begin position="116"/>
        <end position="135"/>
    </location>
</feature>
<keyword evidence="5" id="KW-1185">Reference proteome</keyword>
<feature type="region of interest" description="Disordered" evidence="1">
    <location>
        <begin position="1"/>
        <end position="28"/>
    </location>
</feature>
<evidence type="ECO:0000313" key="5">
    <source>
        <dbReference type="Proteomes" id="UP000237846"/>
    </source>
</evidence>
<feature type="transmembrane region" description="Helical" evidence="2">
    <location>
        <begin position="353"/>
        <end position="372"/>
    </location>
</feature>
<dbReference type="InterPro" id="IPR002656">
    <property type="entry name" value="Acyl_transf_3_dom"/>
</dbReference>
<reference evidence="4 5" key="1">
    <citation type="submission" date="2018-03" db="EMBL/GenBank/DDBJ databases">
        <title>Genomic Encyclopedia of Archaeal and Bacterial Type Strains, Phase II (KMG-II): from individual species to whole genera.</title>
        <authorList>
            <person name="Goeker M."/>
        </authorList>
    </citation>
    <scope>NUCLEOTIDE SEQUENCE [LARGE SCALE GENOMIC DNA]</scope>
    <source>
        <strain evidence="4 5">DSM 45601</strain>
    </source>
</reference>
<accession>A0A2T0Q8C8</accession>
<gene>
    <name evidence="4" type="ORF">CLV72_103677</name>
</gene>
<organism evidence="4 5">
    <name type="scientific">Allonocardiopsis opalescens</name>
    <dbReference type="NCBI Taxonomy" id="1144618"/>
    <lineage>
        <taxon>Bacteria</taxon>
        <taxon>Bacillati</taxon>
        <taxon>Actinomycetota</taxon>
        <taxon>Actinomycetes</taxon>
        <taxon>Streptosporangiales</taxon>
        <taxon>Allonocardiopsis</taxon>
    </lineage>
</organism>
<feature type="transmembrane region" description="Helical" evidence="2">
    <location>
        <begin position="42"/>
        <end position="66"/>
    </location>
</feature>
<dbReference type="GO" id="GO:0016747">
    <property type="term" value="F:acyltransferase activity, transferring groups other than amino-acyl groups"/>
    <property type="evidence" value="ECO:0007669"/>
    <property type="project" value="InterPro"/>
</dbReference>
<feature type="transmembrane region" description="Helical" evidence="2">
    <location>
        <begin position="239"/>
        <end position="265"/>
    </location>
</feature>
<feature type="domain" description="Acyltransferase 3" evidence="3">
    <location>
        <begin position="35"/>
        <end position="396"/>
    </location>
</feature>
<dbReference type="AlphaFoldDB" id="A0A2T0Q8C8"/>
<evidence type="ECO:0000256" key="2">
    <source>
        <dbReference type="SAM" id="Phobius"/>
    </source>
</evidence>
<sequence length="409" mass="45084">MIDPHPHPHPHPHPRTGHPPAPAPTTPEAAPPRLHYLDKLRVLLTVLVIAHHAALTYSGLPVWYYTEVPADGSGPVMLMLMGYTQSFFMGAFFLVAGFFVPGAADRKGGRRFWRDRLVRLGIPVLFFLLLLRPLVNFHGYDTFAGYAAEAGLPELPYWMYYLFTWDPGPLWFAELLLVFSLGYLLVRRFTARRRTTGAVSEARPAASHRVPGPIDVAVFTAGLIAVTYLWRILVPTGSYLPFVALPSPSFLPQYTALFVVGVYAYRRDWTRGLTARAGWVGLAAALAAGLVLRPVTLGFAEGRGFGHGTWESLVVATWESVYAVGITIALLVLMKARFNRRGRFGDFLADHAYTVYITHPLVMVALGFALSAAELPGLVKFAALALLSVPLCWGLAYGVRALPYAKRVL</sequence>
<dbReference type="InterPro" id="IPR050623">
    <property type="entry name" value="Glucan_succinyl_AcylTrfase"/>
</dbReference>
<dbReference type="RefSeq" id="WP_106245303.1">
    <property type="nucleotide sequence ID" value="NZ_PVZC01000003.1"/>
</dbReference>
<name>A0A2T0Q8C8_9ACTN</name>
<feature type="transmembrane region" description="Helical" evidence="2">
    <location>
        <begin position="168"/>
        <end position="186"/>
    </location>
</feature>
<keyword evidence="4" id="KW-0808">Transferase</keyword>
<feature type="transmembrane region" description="Helical" evidence="2">
    <location>
        <begin position="312"/>
        <end position="333"/>
    </location>
</feature>
<feature type="compositionally biased region" description="Basic residues" evidence="1">
    <location>
        <begin position="7"/>
        <end position="16"/>
    </location>
</feature>